<dbReference type="AlphaFoldDB" id="A0A0D3FU71"/>
<protein>
    <submittedName>
        <fullName evidence="2">Uncharacterized protein</fullName>
    </submittedName>
</protein>
<dbReference type="Proteomes" id="UP000026960">
    <property type="component" value="Chromosome 4"/>
</dbReference>
<reference evidence="2" key="1">
    <citation type="journal article" date="2009" name="Rice">
        <title>De Novo Next Generation Sequencing of Plant Genomes.</title>
        <authorList>
            <person name="Rounsley S."/>
            <person name="Marri P.R."/>
            <person name="Yu Y."/>
            <person name="He R."/>
            <person name="Sisneros N."/>
            <person name="Goicoechea J.L."/>
            <person name="Lee S.J."/>
            <person name="Angelova A."/>
            <person name="Kudrna D."/>
            <person name="Luo M."/>
            <person name="Affourtit J."/>
            <person name="Desany B."/>
            <person name="Knight J."/>
            <person name="Niazi F."/>
            <person name="Egholm M."/>
            <person name="Wing R.A."/>
        </authorList>
    </citation>
    <scope>NUCLEOTIDE SEQUENCE [LARGE SCALE GENOMIC DNA]</scope>
    <source>
        <strain evidence="2">cv. IRGC 105608</strain>
    </source>
</reference>
<dbReference type="HOGENOM" id="CLU_1430045_0_0_1"/>
<evidence type="ECO:0000313" key="3">
    <source>
        <dbReference type="Proteomes" id="UP000026960"/>
    </source>
</evidence>
<feature type="region of interest" description="Disordered" evidence="1">
    <location>
        <begin position="1"/>
        <end position="23"/>
    </location>
</feature>
<sequence>MGGIKAEENTPRGDGDGWQGGTKSLLHGLRSGDRCGGCSEVVKHDYGAHNKWRTKLSGALEAGTGNATVVAGDGARAPIGGLWCLVDATASGCRLERRQKEGFVDLAFFSIAVAAGSSRPSSHATGSCGRALVSRSFGPPHHHCPVVEEEESIETMTYGRGGVRRGAANREEETCIVGEELDEGRRLETS</sequence>
<evidence type="ECO:0000256" key="1">
    <source>
        <dbReference type="SAM" id="MobiDB-lite"/>
    </source>
</evidence>
<dbReference type="EnsemblPlants" id="OBART04G07550.1">
    <property type="protein sequence ID" value="OBART04G07550.1"/>
    <property type="gene ID" value="OBART04G07550"/>
</dbReference>
<reference evidence="2" key="2">
    <citation type="submission" date="2015-03" db="UniProtKB">
        <authorList>
            <consortium name="EnsemblPlants"/>
        </authorList>
    </citation>
    <scope>IDENTIFICATION</scope>
</reference>
<proteinExistence type="predicted"/>
<feature type="compositionally biased region" description="Basic and acidic residues" evidence="1">
    <location>
        <begin position="1"/>
        <end position="15"/>
    </location>
</feature>
<accession>A0A0D3FU71</accession>
<dbReference type="Gramene" id="OBART04G07550.1">
    <property type="protein sequence ID" value="OBART04G07550.1"/>
    <property type="gene ID" value="OBART04G07550"/>
</dbReference>
<keyword evidence="3" id="KW-1185">Reference proteome</keyword>
<evidence type="ECO:0000313" key="2">
    <source>
        <dbReference type="EnsemblPlants" id="OBART04G07550.1"/>
    </source>
</evidence>
<name>A0A0D3FU71_9ORYZ</name>
<organism evidence="2">
    <name type="scientific">Oryza barthii</name>
    <dbReference type="NCBI Taxonomy" id="65489"/>
    <lineage>
        <taxon>Eukaryota</taxon>
        <taxon>Viridiplantae</taxon>
        <taxon>Streptophyta</taxon>
        <taxon>Embryophyta</taxon>
        <taxon>Tracheophyta</taxon>
        <taxon>Spermatophyta</taxon>
        <taxon>Magnoliopsida</taxon>
        <taxon>Liliopsida</taxon>
        <taxon>Poales</taxon>
        <taxon>Poaceae</taxon>
        <taxon>BOP clade</taxon>
        <taxon>Oryzoideae</taxon>
        <taxon>Oryzeae</taxon>
        <taxon>Oryzinae</taxon>
        <taxon>Oryza</taxon>
    </lineage>
</organism>
<dbReference type="PaxDb" id="65489-OBART04G07550.1"/>